<dbReference type="OrthoDB" id="6638339at2"/>
<accession>A0A3A5JUP2</accession>
<evidence type="ECO:0000313" key="2">
    <source>
        <dbReference type="Proteomes" id="UP000276295"/>
    </source>
</evidence>
<dbReference type="EMBL" id="QZWH01000039">
    <property type="protein sequence ID" value="RJT20380.1"/>
    <property type="molecule type" value="Genomic_DNA"/>
</dbReference>
<name>A0A3A5JUP2_9ENTR</name>
<proteinExistence type="predicted"/>
<dbReference type="RefSeq" id="WP_120065799.1">
    <property type="nucleotide sequence ID" value="NZ_QZWH01000039.1"/>
</dbReference>
<protein>
    <recommendedName>
        <fullName evidence="3">DUF4019 domain-containing protein</fullName>
    </recommendedName>
</protein>
<sequence>MKNNILSSLILIVILFNTSGCDDKNIKEVQIKIQTIQTNYNTKNFDEIYNQSSDEFKKVSDRDGFVKFLQEKFSLLGKFKSSKILFKNEKNEDIVNITYLSTYERYTLAEDYTFKDEKNGRGFRLLQYTVDTGGKIVPVTKTGSSVRIDISTN</sequence>
<evidence type="ECO:0000313" key="1">
    <source>
        <dbReference type="EMBL" id="RJT20380.1"/>
    </source>
</evidence>
<evidence type="ECO:0008006" key="3">
    <source>
        <dbReference type="Google" id="ProtNLM"/>
    </source>
</evidence>
<comment type="caution">
    <text evidence="1">The sequence shown here is derived from an EMBL/GenBank/DDBJ whole genome shotgun (WGS) entry which is preliminary data.</text>
</comment>
<organism evidence="1 2">
    <name type="scientific">Buttiauxella izardii</name>
    <dbReference type="NCBI Taxonomy" id="82991"/>
    <lineage>
        <taxon>Bacteria</taxon>
        <taxon>Pseudomonadati</taxon>
        <taxon>Pseudomonadota</taxon>
        <taxon>Gammaproteobacteria</taxon>
        <taxon>Enterobacterales</taxon>
        <taxon>Enterobacteriaceae</taxon>
        <taxon>Buttiauxella</taxon>
    </lineage>
</organism>
<keyword evidence="2" id="KW-1185">Reference proteome</keyword>
<dbReference type="Proteomes" id="UP000276295">
    <property type="component" value="Unassembled WGS sequence"/>
</dbReference>
<gene>
    <name evidence="1" type="ORF">D6029_16430</name>
</gene>
<reference evidence="1 2" key="1">
    <citation type="submission" date="2018-09" db="EMBL/GenBank/DDBJ databases">
        <title>Draft genome sequence of Buttiauxella izardii CCUG 35510T.</title>
        <authorList>
            <person name="Salva-Serra F."/>
            <person name="Marathe N."/>
            <person name="Moore E."/>
            <person name="Stadler-Svensson L."/>
            <person name="Engstrom-Jakobsson H."/>
        </authorList>
    </citation>
    <scope>NUCLEOTIDE SEQUENCE [LARGE SCALE GENOMIC DNA]</scope>
    <source>
        <strain evidence="1 2">CCUG 35510</strain>
    </source>
</reference>
<dbReference type="AlphaFoldDB" id="A0A3A5JUP2"/>